<dbReference type="Pfam" id="PF16177">
    <property type="entry name" value="ACAS_N"/>
    <property type="match status" value="1"/>
</dbReference>
<dbReference type="Gene3D" id="3.40.50.12780">
    <property type="entry name" value="N-terminal domain of ligase-like"/>
    <property type="match status" value="1"/>
</dbReference>
<evidence type="ECO:0000259" key="1">
    <source>
        <dbReference type="Pfam" id="PF16177"/>
    </source>
</evidence>
<organism evidence="2">
    <name type="scientific">marine sediment metagenome</name>
    <dbReference type="NCBI Taxonomy" id="412755"/>
    <lineage>
        <taxon>unclassified sequences</taxon>
        <taxon>metagenomes</taxon>
        <taxon>ecological metagenomes</taxon>
    </lineage>
</organism>
<sequence>MLEIMSKEEKMESILTENRIFNPIDLNPEFAKTGMSMEEYNKLYKYSIEDMEGFWSGQAKSIDWFKPYEKVWEKTDLFPGKWFVGGKLNVAYNCLDRHVNALSLYYG</sequence>
<evidence type="ECO:0000313" key="2">
    <source>
        <dbReference type="EMBL" id="GAH09960.1"/>
    </source>
</evidence>
<dbReference type="PANTHER" id="PTHR43347:SF3">
    <property type="entry name" value="ACYL-COA SYNTHETASE SHORT-CHAIN FAMILY MEMBER 3, MITOCHONDRIAL"/>
    <property type="match status" value="1"/>
</dbReference>
<feature type="domain" description="Acetyl-coenzyme A synthetase N-terminal" evidence="1">
    <location>
        <begin position="40"/>
        <end position="94"/>
    </location>
</feature>
<dbReference type="SUPFAM" id="SSF56801">
    <property type="entry name" value="Acetyl-CoA synthetase-like"/>
    <property type="match status" value="1"/>
</dbReference>
<dbReference type="GO" id="GO:0050218">
    <property type="term" value="F:propionate-CoA ligase activity"/>
    <property type="evidence" value="ECO:0007669"/>
    <property type="project" value="TreeGrafter"/>
</dbReference>
<gene>
    <name evidence="2" type="ORF">S01H4_54005</name>
</gene>
<comment type="caution">
    <text evidence="2">The sequence shown here is derived from an EMBL/GenBank/DDBJ whole genome shotgun (WGS) entry which is preliminary data.</text>
</comment>
<proteinExistence type="predicted"/>
<reference evidence="2" key="1">
    <citation type="journal article" date="2014" name="Front. Microbiol.">
        <title>High frequency of phylogenetically diverse reductive dehalogenase-homologous genes in deep subseafloor sedimentary metagenomes.</title>
        <authorList>
            <person name="Kawai M."/>
            <person name="Futagami T."/>
            <person name="Toyoda A."/>
            <person name="Takaki Y."/>
            <person name="Nishi S."/>
            <person name="Hori S."/>
            <person name="Arai W."/>
            <person name="Tsubouchi T."/>
            <person name="Morono Y."/>
            <person name="Uchiyama I."/>
            <person name="Ito T."/>
            <person name="Fujiyama A."/>
            <person name="Inagaki F."/>
            <person name="Takami H."/>
        </authorList>
    </citation>
    <scope>NUCLEOTIDE SEQUENCE</scope>
    <source>
        <strain evidence="2">Expedition CK06-06</strain>
    </source>
</reference>
<dbReference type="InterPro" id="IPR032387">
    <property type="entry name" value="ACAS_N"/>
</dbReference>
<name>X1DP19_9ZZZZ</name>
<dbReference type="PANTHER" id="PTHR43347">
    <property type="entry name" value="ACYL-COA SYNTHETASE"/>
    <property type="match status" value="1"/>
</dbReference>
<protein>
    <recommendedName>
        <fullName evidence="1">Acetyl-coenzyme A synthetase N-terminal domain-containing protein</fullName>
    </recommendedName>
</protein>
<accession>X1DP19</accession>
<dbReference type="AlphaFoldDB" id="X1DP19"/>
<dbReference type="EMBL" id="BART01031032">
    <property type="protein sequence ID" value="GAH09960.1"/>
    <property type="molecule type" value="Genomic_DNA"/>
</dbReference>
<dbReference type="InterPro" id="IPR042099">
    <property type="entry name" value="ANL_N_sf"/>
</dbReference>